<protein>
    <submittedName>
        <fullName evidence="2">Uncharacterized protein</fullName>
    </submittedName>
</protein>
<name>A0A2G8KS73_STIJA</name>
<comment type="caution">
    <text evidence="2">The sequence shown here is derived from an EMBL/GenBank/DDBJ whole genome shotgun (WGS) entry which is preliminary data.</text>
</comment>
<evidence type="ECO:0000256" key="1">
    <source>
        <dbReference type="SAM" id="MobiDB-lite"/>
    </source>
</evidence>
<feature type="region of interest" description="Disordered" evidence="1">
    <location>
        <begin position="1"/>
        <end position="40"/>
    </location>
</feature>
<dbReference type="EMBL" id="MRZV01000403">
    <property type="protein sequence ID" value="PIK50832.1"/>
    <property type="molecule type" value="Genomic_DNA"/>
</dbReference>
<keyword evidence="3" id="KW-1185">Reference proteome</keyword>
<proteinExistence type="predicted"/>
<evidence type="ECO:0000313" key="2">
    <source>
        <dbReference type="EMBL" id="PIK50832.1"/>
    </source>
</evidence>
<reference evidence="2 3" key="1">
    <citation type="journal article" date="2017" name="PLoS Biol.">
        <title>The sea cucumber genome provides insights into morphological evolution and visceral regeneration.</title>
        <authorList>
            <person name="Zhang X."/>
            <person name="Sun L."/>
            <person name="Yuan J."/>
            <person name="Sun Y."/>
            <person name="Gao Y."/>
            <person name="Zhang L."/>
            <person name="Li S."/>
            <person name="Dai H."/>
            <person name="Hamel J.F."/>
            <person name="Liu C."/>
            <person name="Yu Y."/>
            <person name="Liu S."/>
            <person name="Lin W."/>
            <person name="Guo K."/>
            <person name="Jin S."/>
            <person name="Xu P."/>
            <person name="Storey K.B."/>
            <person name="Huan P."/>
            <person name="Zhang T."/>
            <person name="Zhou Y."/>
            <person name="Zhang J."/>
            <person name="Lin C."/>
            <person name="Li X."/>
            <person name="Xing L."/>
            <person name="Huo D."/>
            <person name="Sun M."/>
            <person name="Wang L."/>
            <person name="Mercier A."/>
            <person name="Li F."/>
            <person name="Yang H."/>
            <person name="Xiang J."/>
        </authorList>
    </citation>
    <scope>NUCLEOTIDE SEQUENCE [LARGE SCALE GENOMIC DNA]</scope>
    <source>
        <strain evidence="2">Shaxun</strain>
        <tissue evidence="2">Muscle</tissue>
    </source>
</reference>
<sequence>MDEEETVEIVEEKGDDKEYEEEDEEDNEEPEKGGSKGGMIRTHTSKYKKWLRGDSLDAENSAEHVRKVTRMDQFGDGTIAQFLQRQHINEIFAKMPEQRAQQPGTVAAYIVSFLTVAKWLRLEKIIESDTFEEVQNCLAGIKSSVYKKRKMREGRMEAEELLIDSLDIAISNKRGENITCRCLRSHTIECESNLL</sequence>
<organism evidence="2 3">
    <name type="scientific">Stichopus japonicus</name>
    <name type="common">Sea cucumber</name>
    <dbReference type="NCBI Taxonomy" id="307972"/>
    <lineage>
        <taxon>Eukaryota</taxon>
        <taxon>Metazoa</taxon>
        <taxon>Echinodermata</taxon>
        <taxon>Eleutherozoa</taxon>
        <taxon>Echinozoa</taxon>
        <taxon>Holothuroidea</taxon>
        <taxon>Aspidochirotacea</taxon>
        <taxon>Aspidochirotida</taxon>
        <taxon>Stichopodidae</taxon>
        <taxon>Apostichopus</taxon>
    </lineage>
</organism>
<accession>A0A2G8KS73</accession>
<gene>
    <name evidence="2" type="ORF">BSL78_12303</name>
</gene>
<evidence type="ECO:0000313" key="3">
    <source>
        <dbReference type="Proteomes" id="UP000230750"/>
    </source>
</evidence>
<dbReference type="Proteomes" id="UP000230750">
    <property type="component" value="Unassembled WGS sequence"/>
</dbReference>
<dbReference type="AlphaFoldDB" id="A0A2G8KS73"/>
<feature type="compositionally biased region" description="Acidic residues" evidence="1">
    <location>
        <begin position="17"/>
        <end position="29"/>
    </location>
</feature>